<feature type="chain" id="PRO_5038793349" evidence="7">
    <location>
        <begin position="20"/>
        <end position="244"/>
    </location>
</feature>
<accession>A0A371AU89</accession>
<keyword evidence="4 6" id="KW-1133">Transmembrane helix</keyword>
<reference evidence="8 9" key="1">
    <citation type="submission" date="2018-07" db="EMBL/GenBank/DDBJ databases">
        <title>Anaerosacharophilus polymeroproducens gen. nov. sp. nov., an anaerobic bacterium isolated from salt field.</title>
        <authorList>
            <person name="Kim W."/>
            <person name="Yang S.-H."/>
            <person name="Oh J."/>
            <person name="Lee J.-H."/>
            <person name="Kwon K.K."/>
        </authorList>
    </citation>
    <scope>NUCLEOTIDE SEQUENCE [LARGE SCALE GENOMIC DNA]</scope>
    <source>
        <strain evidence="8 9">MCWD5</strain>
    </source>
</reference>
<evidence type="ECO:0000313" key="9">
    <source>
        <dbReference type="Proteomes" id="UP000255036"/>
    </source>
</evidence>
<feature type="signal peptide" evidence="7">
    <location>
        <begin position="1"/>
        <end position="19"/>
    </location>
</feature>
<keyword evidence="9" id="KW-1185">Reference proteome</keyword>
<dbReference type="PROSITE" id="PS51257">
    <property type="entry name" value="PROKAR_LIPOPROTEIN"/>
    <property type="match status" value="1"/>
</dbReference>
<dbReference type="EMBL" id="QRCT01000034">
    <property type="protein sequence ID" value="RDU23133.1"/>
    <property type="molecule type" value="Genomic_DNA"/>
</dbReference>
<dbReference type="GO" id="GO:0015081">
    <property type="term" value="F:sodium ion transmembrane transporter activity"/>
    <property type="evidence" value="ECO:0007669"/>
    <property type="project" value="InterPro"/>
</dbReference>
<name>A0A371AU89_9FIRM</name>
<evidence type="ECO:0000256" key="4">
    <source>
        <dbReference type="ARBA" id="ARBA00022989"/>
    </source>
</evidence>
<dbReference type="Pfam" id="PF04277">
    <property type="entry name" value="OAD_gamma"/>
    <property type="match status" value="1"/>
</dbReference>
<organism evidence="8 9">
    <name type="scientific">Anaerosacchariphilus polymeriproducens</name>
    <dbReference type="NCBI Taxonomy" id="1812858"/>
    <lineage>
        <taxon>Bacteria</taxon>
        <taxon>Bacillati</taxon>
        <taxon>Bacillota</taxon>
        <taxon>Clostridia</taxon>
        <taxon>Lachnospirales</taxon>
        <taxon>Lachnospiraceae</taxon>
        <taxon>Anaerosacchariphilus</taxon>
    </lineage>
</organism>
<comment type="caution">
    <text evidence="8">The sequence shown here is derived from an EMBL/GenBank/DDBJ whole genome shotgun (WGS) entry which is preliminary data.</text>
</comment>
<evidence type="ECO:0000256" key="3">
    <source>
        <dbReference type="ARBA" id="ARBA00022692"/>
    </source>
</evidence>
<dbReference type="GO" id="GO:0005886">
    <property type="term" value="C:plasma membrane"/>
    <property type="evidence" value="ECO:0007669"/>
    <property type="project" value="UniProtKB-SubCell"/>
</dbReference>
<keyword evidence="7" id="KW-0732">Signal</keyword>
<keyword evidence="3 6" id="KW-0812">Transmembrane</keyword>
<dbReference type="AlphaFoldDB" id="A0A371AU89"/>
<dbReference type="RefSeq" id="WP_115482475.1">
    <property type="nucleotide sequence ID" value="NZ_QRCT01000034.1"/>
</dbReference>
<dbReference type="Proteomes" id="UP000255036">
    <property type="component" value="Unassembled WGS sequence"/>
</dbReference>
<evidence type="ECO:0000313" key="8">
    <source>
        <dbReference type="EMBL" id="RDU23133.1"/>
    </source>
</evidence>
<evidence type="ECO:0000256" key="1">
    <source>
        <dbReference type="ARBA" id="ARBA00004236"/>
    </source>
</evidence>
<gene>
    <name evidence="8" type="ORF">DWV06_12290</name>
</gene>
<protein>
    <submittedName>
        <fullName evidence="8">Uncharacterized protein</fullName>
    </submittedName>
</protein>
<dbReference type="OrthoDB" id="1912660at2"/>
<feature type="transmembrane region" description="Helical" evidence="6">
    <location>
        <begin position="145"/>
        <end position="173"/>
    </location>
</feature>
<dbReference type="InterPro" id="IPR005899">
    <property type="entry name" value="Na_pump_deCOase"/>
</dbReference>
<comment type="subcellular location">
    <subcellularLocation>
        <location evidence="1">Cell membrane</location>
    </subcellularLocation>
</comment>
<evidence type="ECO:0000256" key="5">
    <source>
        <dbReference type="ARBA" id="ARBA00023136"/>
    </source>
</evidence>
<keyword evidence="5 6" id="KW-0472">Membrane</keyword>
<keyword evidence="2" id="KW-1003">Cell membrane</keyword>
<dbReference type="GO" id="GO:0036376">
    <property type="term" value="P:sodium ion export across plasma membrane"/>
    <property type="evidence" value="ECO:0007669"/>
    <property type="project" value="InterPro"/>
</dbReference>
<sequence>MKKIRFILCLLVFCFIMTACGNKKESAADQDFNGKTKQELQGSSEKLLNELIEIPDEELNNYLKSNDKLTIELVESWIKIKDKVGKRVGIEKFEVSESGHNVTTILTENFEKKPVTLTITYNSKMEVKSQNTDIVYTKSEIIEKAFLNILMILGIVFSVLIIISIIISFFGLIPKIQNVLKKDTDIDDIIIEQETVVIKEELNLVDDLELVAVISAAIAASTGTSIDSFVVRTIKRRNNKWQKA</sequence>
<dbReference type="Gene3D" id="3.10.450.590">
    <property type="match status" value="1"/>
</dbReference>
<evidence type="ECO:0000256" key="2">
    <source>
        <dbReference type="ARBA" id="ARBA00022475"/>
    </source>
</evidence>
<evidence type="ECO:0000256" key="6">
    <source>
        <dbReference type="SAM" id="Phobius"/>
    </source>
</evidence>
<proteinExistence type="predicted"/>
<evidence type="ECO:0000256" key="7">
    <source>
        <dbReference type="SAM" id="SignalP"/>
    </source>
</evidence>